<feature type="transmembrane region" description="Helical" evidence="5">
    <location>
        <begin position="20"/>
        <end position="43"/>
    </location>
</feature>
<dbReference type="KEGG" id="slr:L21SP2_0998"/>
<evidence type="ECO:0000313" key="8">
    <source>
        <dbReference type="Proteomes" id="UP000018680"/>
    </source>
</evidence>
<keyword evidence="2 5" id="KW-1133">Transmembrane helix</keyword>
<feature type="transmembrane region" description="Helical" evidence="5">
    <location>
        <begin position="143"/>
        <end position="166"/>
    </location>
</feature>
<dbReference type="Pfam" id="PF07690">
    <property type="entry name" value="MFS_1"/>
    <property type="match status" value="2"/>
</dbReference>
<feature type="transmembrane region" description="Helical" evidence="5">
    <location>
        <begin position="172"/>
        <end position="193"/>
    </location>
</feature>
<dbReference type="CDD" id="cd17477">
    <property type="entry name" value="MFS_YcaD_like"/>
    <property type="match status" value="1"/>
</dbReference>
<accession>V5WGW7</accession>
<dbReference type="PANTHER" id="PTHR23521:SF3">
    <property type="entry name" value="MFS TRANSPORTER"/>
    <property type="match status" value="1"/>
</dbReference>
<feature type="transmembrane region" description="Helical" evidence="5">
    <location>
        <begin position="245"/>
        <end position="265"/>
    </location>
</feature>
<dbReference type="InterPro" id="IPR036259">
    <property type="entry name" value="MFS_trans_sf"/>
</dbReference>
<evidence type="ECO:0000256" key="4">
    <source>
        <dbReference type="SAM" id="MobiDB-lite"/>
    </source>
</evidence>
<evidence type="ECO:0000256" key="2">
    <source>
        <dbReference type="ARBA" id="ARBA00022989"/>
    </source>
</evidence>
<dbReference type="PANTHER" id="PTHR23521">
    <property type="entry name" value="TRANSPORTER MFS SUPERFAMILY"/>
    <property type="match status" value="1"/>
</dbReference>
<dbReference type="Gene3D" id="1.20.1250.20">
    <property type="entry name" value="MFS general substrate transporter like domains"/>
    <property type="match status" value="2"/>
</dbReference>
<evidence type="ECO:0000259" key="6">
    <source>
        <dbReference type="PROSITE" id="PS50850"/>
    </source>
</evidence>
<feature type="transmembrane region" description="Helical" evidence="5">
    <location>
        <begin position="365"/>
        <end position="388"/>
    </location>
</feature>
<dbReference type="HOGENOM" id="CLU_035018_1_1_12"/>
<sequence length="440" mass="47326">MEQQPLIIQQEEEQRPITTISAILASVLLMGVGSALQGTALAIRAGIEGFSASSVGIIMSMYYVGLALGIFVAGPVIRQVGYVRSFAAFASFASATSIIHILAVEPVTWIVLRLIHGICLSVMTVVVESWLNISSTEVNRGKILSLYSVVLLAAMGMGQPLIGLFSPATFEIFGVTTVLISLCLIPLALSPVTGSPKISNENPDLMKTFKKSPLAGSGVFVSGMITGASWSLIPRYGQQVGIPEGNIGLLMLLISLGTLAFQWPLGWLSDKKDRRRAILLSTLIGMIAALIIGITAAEGPALHVLILIFGGFAMPLYSLNVALMNDQLGRDEMVHAAAAIVVFYGAGSAAGPIVGSLFMERMGPVGLFFSMALPMGLFIFFAVMRLRFVPRIPDFRQRHFRVYPRTSFTAYRLLRKTRKPEEQVEKPEGPETEGPSLPLG</sequence>
<evidence type="ECO:0000256" key="5">
    <source>
        <dbReference type="SAM" id="Phobius"/>
    </source>
</evidence>
<feature type="transmembrane region" description="Helical" evidence="5">
    <location>
        <begin position="214"/>
        <end position="233"/>
    </location>
</feature>
<feature type="transmembrane region" description="Helical" evidence="5">
    <location>
        <begin position="110"/>
        <end position="131"/>
    </location>
</feature>
<name>V5WGW7_9SPIO</name>
<keyword evidence="3 5" id="KW-0472">Membrane</keyword>
<dbReference type="eggNOG" id="COG2814">
    <property type="taxonomic scope" value="Bacteria"/>
</dbReference>
<gene>
    <name evidence="7" type="ORF">L21SP2_0998</name>
</gene>
<dbReference type="SUPFAM" id="SSF103473">
    <property type="entry name" value="MFS general substrate transporter"/>
    <property type="match status" value="1"/>
</dbReference>
<dbReference type="EMBL" id="CP006939">
    <property type="protein sequence ID" value="AHC14416.1"/>
    <property type="molecule type" value="Genomic_DNA"/>
</dbReference>
<dbReference type="STRING" id="1307761.L21SP2_0998"/>
<dbReference type="InterPro" id="IPR020846">
    <property type="entry name" value="MFS_dom"/>
</dbReference>
<evidence type="ECO:0000313" key="7">
    <source>
        <dbReference type="EMBL" id="AHC14416.1"/>
    </source>
</evidence>
<feature type="compositionally biased region" description="Basic and acidic residues" evidence="4">
    <location>
        <begin position="419"/>
        <end position="429"/>
    </location>
</feature>
<evidence type="ECO:0000256" key="3">
    <source>
        <dbReference type="ARBA" id="ARBA00023136"/>
    </source>
</evidence>
<feature type="transmembrane region" description="Helical" evidence="5">
    <location>
        <begin position="55"/>
        <end position="74"/>
    </location>
</feature>
<feature type="transmembrane region" description="Helical" evidence="5">
    <location>
        <begin position="302"/>
        <end position="324"/>
    </location>
</feature>
<dbReference type="GO" id="GO:0005886">
    <property type="term" value="C:plasma membrane"/>
    <property type="evidence" value="ECO:0007669"/>
    <property type="project" value="TreeGrafter"/>
</dbReference>
<feature type="domain" description="Major facilitator superfamily (MFS) profile" evidence="6">
    <location>
        <begin position="19"/>
        <end position="387"/>
    </location>
</feature>
<organism evidence="7 8">
    <name type="scientific">Salinispira pacifica</name>
    <dbReference type="NCBI Taxonomy" id="1307761"/>
    <lineage>
        <taxon>Bacteria</taxon>
        <taxon>Pseudomonadati</taxon>
        <taxon>Spirochaetota</taxon>
        <taxon>Spirochaetia</taxon>
        <taxon>Spirochaetales</taxon>
        <taxon>Spirochaetaceae</taxon>
        <taxon>Salinispira</taxon>
    </lineage>
</organism>
<feature type="transmembrane region" description="Helical" evidence="5">
    <location>
        <begin position="277"/>
        <end position="296"/>
    </location>
</feature>
<protein>
    <recommendedName>
        <fullName evidence="6">Major facilitator superfamily (MFS) profile domain-containing protein</fullName>
    </recommendedName>
</protein>
<proteinExistence type="predicted"/>
<feature type="transmembrane region" description="Helical" evidence="5">
    <location>
        <begin position="86"/>
        <end position="104"/>
    </location>
</feature>
<dbReference type="InterPro" id="IPR011701">
    <property type="entry name" value="MFS"/>
</dbReference>
<dbReference type="Proteomes" id="UP000018680">
    <property type="component" value="Chromosome"/>
</dbReference>
<feature type="transmembrane region" description="Helical" evidence="5">
    <location>
        <begin position="336"/>
        <end position="359"/>
    </location>
</feature>
<dbReference type="GO" id="GO:0022857">
    <property type="term" value="F:transmembrane transporter activity"/>
    <property type="evidence" value="ECO:0007669"/>
    <property type="project" value="InterPro"/>
</dbReference>
<dbReference type="InterPro" id="IPR047200">
    <property type="entry name" value="MFS_YcaD-like"/>
</dbReference>
<feature type="region of interest" description="Disordered" evidence="4">
    <location>
        <begin position="418"/>
        <end position="440"/>
    </location>
</feature>
<dbReference type="PROSITE" id="PS50850">
    <property type="entry name" value="MFS"/>
    <property type="match status" value="1"/>
</dbReference>
<dbReference type="AlphaFoldDB" id="V5WGW7"/>
<reference evidence="7 8" key="1">
    <citation type="journal article" date="2015" name="Stand. Genomic Sci.">
        <title>Complete genome sequence and description of Salinispira pacifica gen. nov., sp. nov., a novel spirochaete isolated form a hypersaline microbial mat.</title>
        <authorList>
            <person name="Ben Hania W."/>
            <person name="Joseph M."/>
            <person name="Schumann P."/>
            <person name="Bunk B."/>
            <person name="Fiebig A."/>
            <person name="Sproer C."/>
            <person name="Klenk H.P."/>
            <person name="Fardeau M.L."/>
            <person name="Spring S."/>
        </authorList>
    </citation>
    <scope>NUCLEOTIDE SEQUENCE [LARGE SCALE GENOMIC DNA]</scope>
    <source>
        <strain evidence="7 8">L21-RPul-D2</strain>
    </source>
</reference>
<dbReference type="RefSeq" id="WP_024267346.1">
    <property type="nucleotide sequence ID" value="NC_023035.1"/>
</dbReference>
<keyword evidence="1 5" id="KW-0812">Transmembrane</keyword>
<keyword evidence="8" id="KW-1185">Reference proteome</keyword>
<dbReference type="OrthoDB" id="9810614at2"/>
<evidence type="ECO:0000256" key="1">
    <source>
        <dbReference type="ARBA" id="ARBA00022692"/>
    </source>
</evidence>